<keyword evidence="10" id="KW-0812">Transmembrane</keyword>
<comment type="catalytic activity">
    <reaction evidence="1">
        <text>ATP + protein L-histidine = ADP + protein N-phospho-L-histidine.</text>
        <dbReference type="EC" id="2.7.13.3"/>
    </reaction>
</comment>
<dbReference type="PANTHER" id="PTHR24421">
    <property type="entry name" value="NITRATE/NITRITE SENSOR PROTEIN NARX-RELATED"/>
    <property type="match status" value="1"/>
</dbReference>
<dbReference type="InterPro" id="IPR011712">
    <property type="entry name" value="Sig_transdc_His_kin_sub3_dim/P"/>
</dbReference>
<dbReference type="InterPro" id="IPR050482">
    <property type="entry name" value="Sensor_HK_TwoCompSys"/>
</dbReference>
<sequence>MLPPDRTGAVVRTGEAVRADDAGIMPEDDALAQARSYGESVKPPSWAFDLTIAGAAAVSGIVEAFWGVNATHLQGPPVAEAAVYVITGLLLVIRRVAPLWCLAAITAVSVAEFAVFGAPEGLGVALPGIVAGYSTGRYLDRRRSWWGLVLLAVLWVAWDGFDPVATTPLLRLQQLGWFSPWLVAWLIGALVRSQMLHAAHRRAVRTEQEARAAAEERSRIARELHDVIGHSVSVMTVQASAVRRRLTADQVAEREALETVEAVGREALVEMRRVVGMLRQGDDDIDRHPAPGLDQLETLAEKFRAAGLPVAVHTAGDGPDPPPGVGLTAYRIAQEGLTNTLRHADSPHRVDVTVTRGAEGIVITIQDDGAAVAPHPEPGHGLLGMRERVSLYGGTLIAHRRDAGGFELVARLPYTPDAALRDAVAPETTAPAAGGGAA</sequence>
<dbReference type="Pfam" id="PF02518">
    <property type="entry name" value="HATPase_c"/>
    <property type="match status" value="1"/>
</dbReference>
<keyword evidence="7" id="KW-0067">ATP-binding</keyword>
<keyword evidence="5" id="KW-0547">Nucleotide-binding</keyword>
<feature type="transmembrane region" description="Helical" evidence="10">
    <location>
        <begin position="46"/>
        <end position="69"/>
    </location>
</feature>
<protein>
    <recommendedName>
        <fullName evidence="2">histidine kinase</fullName>
        <ecNumber evidence="2">2.7.13.3</ecNumber>
    </recommendedName>
</protein>
<evidence type="ECO:0000256" key="9">
    <source>
        <dbReference type="SAM" id="Coils"/>
    </source>
</evidence>
<evidence type="ECO:0000256" key="3">
    <source>
        <dbReference type="ARBA" id="ARBA00022553"/>
    </source>
</evidence>
<dbReference type="EC" id="2.7.13.3" evidence="2"/>
<feature type="transmembrane region" description="Helical" evidence="10">
    <location>
        <begin position="113"/>
        <end position="133"/>
    </location>
</feature>
<evidence type="ECO:0000256" key="2">
    <source>
        <dbReference type="ARBA" id="ARBA00012438"/>
    </source>
</evidence>
<dbReference type="InterPro" id="IPR036890">
    <property type="entry name" value="HATPase_C_sf"/>
</dbReference>
<evidence type="ECO:0000313" key="14">
    <source>
        <dbReference type="Proteomes" id="UP001500540"/>
    </source>
</evidence>
<keyword evidence="10" id="KW-1133">Transmembrane helix</keyword>
<dbReference type="Pfam" id="PF07730">
    <property type="entry name" value="HisKA_3"/>
    <property type="match status" value="1"/>
</dbReference>
<dbReference type="SUPFAM" id="SSF55874">
    <property type="entry name" value="ATPase domain of HSP90 chaperone/DNA topoisomerase II/histidine kinase"/>
    <property type="match status" value="1"/>
</dbReference>
<evidence type="ECO:0000256" key="5">
    <source>
        <dbReference type="ARBA" id="ARBA00022741"/>
    </source>
</evidence>
<dbReference type="Gene3D" id="3.30.565.10">
    <property type="entry name" value="Histidine kinase-like ATPase, C-terminal domain"/>
    <property type="match status" value="1"/>
</dbReference>
<evidence type="ECO:0000259" key="11">
    <source>
        <dbReference type="Pfam" id="PF02518"/>
    </source>
</evidence>
<dbReference type="EMBL" id="BAABAF010000008">
    <property type="protein sequence ID" value="GAA3772087.1"/>
    <property type="molecule type" value="Genomic_DNA"/>
</dbReference>
<feature type="domain" description="Histidine kinase/HSP90-like ATPase" evidence="11">
    <location>
        <begin position="328"/>
        <end position="415"/>
    </location>
</feature>
<evidence type="ECO:0000256" key="4">
    <source>
        <dbReference type="ARBA" id="ARBA00022679"/>
    </source>
</evidence>
<keyword evidence="9" id="KW-0175">Coiled coil</keyword>
<evidence type="ECO:0000256" key="6">
    <source>
        <dbReference type="ARBA" id="ARBA00022777"/>
    </source>
</evidence>
<dbReference type="InterPro" id="IPR003594">
    <property type="entry name" value="HATPase_dom"/>
</dbReference>
<evidence type="ECO:0000256" key="7">
    <source>
        <dbReference type="ARBA" id="ARBA00022840"/>
    </source>
</evidence>
<evidence type="ECO:0000259" key="12">
    <source>
        <dbReference type="Pfam" id="PF07730"/>
    </source>
</evidence>
<name>A0ABP7GQK7_9MICO</name>
<keyword evidence="10" id="KW-0472">Membrane</keyword>
<keyword evidence="4" id="KW-0808">Transferase</keyword>
<feature type="transmembrane region" description="Helical" evidence="10">
    <location>
        <begin position="81"/>
        <end position="107"/>
    </location>
</feature>
<dbReference type="Gene3D" id="1.20.5.1930">
    <property type="match status" value="1"/>
</dbReference>
<keyword evidence="14" id="KW-1185">Reference proteome</keyword>
<dbReference type="Proteomes" id="UP001500540">
    <property type="component" value="Unassembled WGS sequence"/>
</dbReference>
<evidence type="ECO:0000256" key="1">
    <source>
        <dbReference type="ARBA" id="ARBA00000085"/>
    </source>
</evidence>
<reference evidence="14" key="1">
    <citation type="journal article" date="2019" name="Int. J. Syst. Evol. Microbiol.">
        <title>The Global Catalogue of Microorganisms (GCM) 10K type strain sequencing project: providing services to taxonomists for standard genome sequencing and annotation.</title>
        <authorList>
            <consortium name="The Broad Institute Genomics Platform"/>
            <consortium name="The Broad Institute Genome Sequencing Center for Infectious Disease"/>
            <person name="Wu L."/>
            <person name="Ma J."/>
        </authorList>
    </citation>
    <scope>NUCLEOTIDE SEQUENCE [LARGE SCALE GENOMIC DNA]</scope>
    <source>
        <strain evidence="14">JCM 16950</strain>
    </source>
</reference>
<evidence type="ECO:0000256" key="8">
    <source>
        <dbReference type="ARBA" id="ARBA00023012"/>
    </source>
</evidence>
<comment type="caution">
    <text evidence="13">The sequence shown here is derived from an EMBL/GenBank/DDBJ whole genome shotgun (WGS) entry which is preliminary data.</text>
</comment>
<proteinExistence type="predicted"/>
<evidence type="ECO:0000313" key="13">
    <source>
        <dbReference type="EMBL" id="GAA3772087.1"/>
    </source>
</evidence>
<dbReference type="CDD" id="cd16917">
    <property type="entry name" value="HATPase_UhpB-NarQ-NarX-like"/>
    <property type="match status" value="1"/>
</dbReference>
<gene>
    <name evidence="13" type="ORF">GCM10022240_25230</name>
</gene>
<dbReference type="GO" id="GO:0016301">
    <property type="term" value="F:kinase activity"/>
    <property type="evidence" value="ECO:0007669"/>
    <property type="project" value="UniProtKB-KW"/>
</dbReference>
<keyword evidence="8" id="KW-0902">Two-component regulatory system</keyword>
<accession>A0ABP7GQK7</accession>
<evidence type="ECO:0000256" key="10">
    <source>
        <dbReference type="SAM" id="Phobius"/>
    </source>
</evidence>
<dbReference type="PANTHER" id="PTHR24421:SF10">
    <property type="entry name" value="NITRATE_NITRITE SENSOR PROTEIN NARQ"/>
    <property type="match status" value="1"/>
</dbReference>
<keyword evidence="6 13" id="KW-0418">Kinase</keyword>
<feature type="transmembrane region" description="Helical" evidence="10">
    <location>
        <begin position="145"/>
        <end position="161"/>
    </location>
</feature>
<feature type="transmembrane region" description="Helical" evidence="10">
    <location>
        <begin position="173"/>
        <end position="191"/>
    </location>
</feature>
<feature type="coiled-coil region" evidence="9">
    <location>
        <begin position="196"/>
        <end position="223"/>
    </location>
</feature>
<organism evidence="13 14">
    <name type="scientific">Microbacterium kribbense</name>
    <dbReference type="NCBI Taxonomy" id="433645"/>
    <lineage>
        <taxon>Bacteria</taxon>
        <taxon>Bacillati</taxon>
        <taxon>Actinomycetota</taxon>
        <taxon>Actinomycetes</taxon>
        <taxon>Micrococcales</taxon>
        <taxon>Microbacteriaceae</taxon>
        <taxon>Microbacterium</taxon>
    </lineage>
</organism>
<feature type="domain" description="Signal transduction histidine kinase subgroup 3 dimerisation and phosphoacceptor" evidence="12">
    <location>
        <begin position="216"/>
        <end position="282"/>
    </location>
</feature>
<keyword evidence="3" id="KW-0597">Phosphoprotein</keyword>